<dbReference type="RefSeq" id="WP_092133065.1">
    <property type="nucleotide sequence ID" value="NZ_FNQK01000005.1"/>
</dbReference>
<evidence type="ECO:0000259" key="1">
    <source>
        <dbReference type="SMART" id="SM00382"/>
    </source>
</evidence>
<organism evidence="2 3">
    <name type="scientific">Bizionia paragorgiae</name>
    <dbReference type="NCBI Taxonomy" id="283786"/>
    <lineage>
        <taxon>Bacteria</taxon>
        <taxon>Pseudomonadati</taxon>
        <taxon>Bacteroidota</taxon>
        <taxon>Flavobacteriia</taxon>
        <taxon>Flavobacteriales</taxon>
        <taxon>Flavobacteriaceae</taxon>
        <taxon>Bizionia</taxon>
    </lineage>
</organism>
<dbReference type="AlphaFoldDB" id="A0A1H3XPC2"/>
<keyword evidence="2" id="KW-0255">Endonuclease</keyword>
<dbReference type="SMART" id="SM00382">
    <property type="entry name" value="AAA"/>
    <property type="match status" value="1"/>
</dbReference>
<keyword evidence="3" id="KW-1185">Reference proteome</keyword>
<dbReference type="Gene3D" id="3.40.50.300">
    <property type="entry name" value="P-loop containing nucleotide triphosphate hydrolases"/>
    <property type="match status" value="1"/>
</dbReference>
<accession>A0A1H3XPC2</accession>
<dbReference type="EMBL" id="FNQK01000005">
    <property type="protein sequence ID" value="SEA01100.1"/>
    <property type="molecule type" value="Genomic_DNA"/>
</dbReference>
<name>A0A1H3XPC2_BIZPA</name>
<dbReference type="SUPFAM" id="SSF52540">
    <property type="entry name" value="P-loop containing nucleoside triphosphate hydrolases"/>
    <property type="match status" value="1"/>
</dbReference>
<gene>
    <name evidence="2" type="ORF">SAMN04487990_105106</name>
</gene>
<keyword evidence="2" id="KW-0540">Nuclease</keyword>
<feature type="domain" description="AAA+ ATPase" evidence="1">
    <location>
        <begin position="237"/>
        <end position="416"/>
    </location>
</feature>
<dbReference type="STRING" id="283786.SAMN04487990_105106"/>
<dbReference type="InterPro" id="IPR027417">
    <property type="entry name" value="P-loop_NTPase"/>
</dbReference>
<keyword evidence="2" id="KW-0378">Hydrolase</keyword>
<evidence type="ECO:0000313" key="2">
    <source>
        <dbReference type="EMBL" id="SEA01100.1"/>
    </source>
</evidence>
<dbReference type="Proteomes" id="UP000198846">
    <property type="component" value="Unassembled WGS sequence"/>
</dbReference>
<reference evidence="3" key="1">
    <citation type="submission" date="2016-10" db="EMBL/GenBank/DDBJ databases">
        <authorList>
            <person name="Varghese N."/>
            <person name="Submissions S."/>
        </authorList>
    </citation>
    <scope>NUCLEOTIDE SEQUENCE [LARGE SCALE GENOMIC DNA]</scope>
    <source>
        <strain evidence="3">DSM 23842</strain>
    </source>
</reference>
<protein>
    <submittedName>
        <fullName evidence="2">5-methylcytosine-specific restriction endonuclease McrBC, GTP-binding regulatory subunit McrB</fullName>
    </submittedName>
</protein>
<evidence type="ECO:0000313" key="3">
    <source>
        <dbReference type="Proteomes" id="UP000198846"/>
    </source>
</evidence>
<dbReference type="OrthoDB" id="9781481at2"/>
<dbReference type="GO" id="GO:0004519">
    <property type="term" value="F:endonuclease activity"/>
    <property type="evidence" value="ECO:0007669"/>
    <property type="project" value="UniProtKB-KW"/>
</dbReference>
<dbReference type="InterPro" id="IPR003593">
    <property type="entry name" value="AAA+_ATPase"/>
</dbReference>
<sequence>MDISFTKEELVSAITIIDNNPELISGRHSSTYDLIYNGKKYPPILILSTANELKNGNKLKLEDFGNNTKIPFKFLKDNGFEITSKKSSEMKEQFSDFLKRRNKEGSQKASSYLRALELLDHILNVKAISKLEGFDSIYDIKSSKKIEQLYKFVLNEQNKDFGIFQNETPTSYWKNKFYSAALKSYLDFLNNNSKDNETKGHYITKLFKPSEFIDNCFISGLNYSNQLITRYIASLATKPFVLLSGLSGSGKTKLSQAFAQWISEDSSQYCIVPVGADWTNREPLLGYVNALDNSEYIKPENGALQLILEANTNKHKPYFLILDEMNLSHVERYFADFLSVMESKDQFKLHSSEQSLNIKNKDLFTNMVEVPSSIGWPKNLFIIGTVNIDETTYMFSPKVLDRANVIEFRVNKEDIEAFLESPKEIDFTKLNYKGASMGEDFLRIASNKDFPEIDTKKLNEKLVEFFEELKKTGAEFGYRSATEIHRLYNQLSTLDSSMSENDKTDIAIMQKLLPKLHGSRRKLCPILEVLATFCVTENTNVSKSFLNNKETVIYKENNSVLYPLSLEKIIRMYKGAIDNGFASYAEA</sequence>
<proteinExistence type="predicted"/>